<dbReference type="OrthoDB" id="2191698at2759"/>
<dbReference type="EMBL" id="CP119072">
    <property type="protein sequence ID" value="WEL39891.1"/>
    <property type="molecule type" value="Genomic_DNA"/>
</dbReference>
<name>A0A9Q9CAB2_ENCHE</name>
<evidence type="ECO:0000313" key="2">
    <source>
        <dbReference type="EMBL" id="WEL39891.1"/>
    </source>
</evidence>
<organism evidence="1 3">
    <name type="scientific">Encephalitozoon hellem</name>
    <name type="common">Microsporidian parasite</name>
    <dbReference type="NCBI Taxonomy" id="27973"/>
    <lineage>
        <taxon>Eukaryota</taxon>
        <taxon>Fungi</taxon>
        <taxon>Fungi incertae sedis</taxon>
        <taxon>Microsporidia</taxon>
        <taxon>Unikaryonidae</taxon>
        <taxon>Encephalitozoon</taxon>
    </lineage>
</organism>
<evidence type="ECO:0000313" key="3">
    <source>
        <dbReference type="Proteomes" id="UP001059546"/>
    </source>
</evidence>
<reference evidence="2 4" key="2">
    <citation type="submission" date="2023-02" db="EMBL/GenBank/DDBJ databases">
        <title>Encephalitozoon hellem ATCC 50451 complete genome.</title>
        <authorList>
            <person name="Mascarenhas dos Santos A.C."/>
            <person name="Julian A.T."/>
            <person name="Pombert J.-F."/>
        </authorList>
    </citation>
    <scope>NUCLEOTIDE SEQUENCE [LARGE SCALE GENOMIC DNA]</scope>
    <source>
        <strain evidence="2 4">ATCC 50451</strain>
    </source>
</reference>
<proteinExistence type="predicted"/>
<reference evidence="1" key="1">
    <citation type="submission" date="2021-05" db="EMBL/GenBank/DDBJ databases">
        <title>Encephalitozoon hellem ATCC 50604 Complete Genome.</title>
        <authorList>
            <person name="Mascarenhas dos Santos A.C."/>
            <person name="Julian A.T."/>
            <person name="Pombert J.-F."/>
        </authorList>
    </citation>
    <scope>NUCLEOTIDE SEQUENCE</scope>
    <source>
        <strain evidence="1">ATCC 50604</strain>
    </source>
</reference>
<dbReference type="Proteomes" id="UP001059546">
    <property type="component" value="Chromosome XI"/>
</dbReference>
<accession>A0A9Q9CAB2</accession>
<evidence type="ECO:0000313" key="4">
    <source>
        <dbReference type="Proteomes" id="UP001217963"/>
    </source>
</evidence>
<keyword evidence="4" id="KW-1185">Reference proteome</keyword>
<evidence type="ECO:0000313" key="1">
    <source>
        <dbReference type="EMBL" id="UTX44390.1"/>
    </source>
</evidence>
<dbReference type="Proteomes" id="UP001217963">
    <property type="component" value="Chromosome XI"/>
</dbReference>
<sequence length="57" mass="6644">MALQEKLRVLRNSIAECDQALRRLEQKSKILTQHVETSVLMAKSREGKEECLFQNEI</sequence>
<dbReference type="AlphaFoldDB" id="A0A9Q9CAB2"/>
<protein>
    <submittedName>
        <fullName evidence="1">Uncharacterized protein</fullName>
    </submittedName>
</protein>
<dbReference type="EMBL" id="CP075157">
    <property type="protein sequence ID" value="UTX44390.1"/>
    <property type="molecule type" value="Genomic_DNA"/>
</dbReference>
<gene>
    <name evidence="1" type="ORF">GPU96_11g21920</name>
    <name evidence="2" type="ORF">PFJ87_11g01280</name>
</gene>